<gene>
    <name evidence="7" type="primary">murI</name>
    <name evidence="8" type="ORF">BXY39_1921</name>
</gene>
<sequence length="284" mass="30164">MIGVFDSGTGGLTVLDGLMERLPEQDFLYLGDHANAPYGHRGNAHIVDMTRAGVDFLMKQGCRLVILGCNTAAAVALRTLQQTWLEDAHPGKRILGVLVPMVEAMTGVPWHHSGPPAKAAAPQNGRHIALFATRKTIDSGAYRDEVAKRGPGIRLVQQACPGLVDAIEGGAGERPLRGLVHGYVQDLLDAGTTPPDAAVLGCTHFPLVRHLFAEALPDGTAILSQPNIVARSLADYMTRHPRFAAPARTGAPGVRLLSTGDTGRMPVGALHLRADLPPFEKIAL</sequence>
<comment type="similarity">
    <text evidence="7">Belongs to the aspartate/glutamate racemases family.</text>
</comment>
<dbReference type="GO" id="GO:0008881">
    <property type="term" value="F:glutamate racemase activity"/>
    <property type="evidence" value="ECO:0007669"/>
    <property type="project" value="UniProtKB-UniRule"/>
</dbReference>
<dbReference type="GO" id="GO:0008360">
    <property type="term" value="P:regulation of cell shape"/>
    <property type="evidence" value="ECO:0007669"/>
    <property type="project" value="UniProtKB-KW"/>
</dbReference>
<dbReference type="AlphaFoldDB" id="A0A3M0CL86"/>
<dbReference type="EC" id="5.1.1.3" evidence="2 7"/>
<proteinExistence type="inferred from homology"/>
<dbReference type="RefSeq" id="WP_121938613.1">
    <property type="nucleotide sequence ID" value="NZ_REFR01000011.1"/>
</dbReference>
<dbReference type="GO" id="GO:0009252">
    <property type="term" value="P:peptidoglycan biosynthetic process"/>
    <property type="evidence" value="ECO:0007669"/>
    <property type="project" value="UniProtKB-UniRule"/>
</dbReference>
<feature type="active site" description="Proton donor/acceptor" evidence="7">
    <location>
        <position position="202"/>
    </location>
</feature>
<dbReference type="InParanoid" id="A0A3M0CL86"/>
<dbReference type="HAMAP" id="MF_00258">
    <property type="entry name" value="Glu_racemase"/>
    <property type="match status" value="1"/>
</dbReference>
<dbReference type="SUPFAM" id="SSF53681">
    <property type="entry name" value="Aspartate/glutamate racemase"/>
    <property type="match status" value="2"/>
</dbReference>
<dbReference type="Proteomes" id="UP000271227">
    <property type="component" value="Unassembled WGS sequence"/>
</dbReference>
<dbReference type="InterPro" id="IPR015942">
    <property type="entry name" value="Asp/Glu/hydantoin_racemase"/>
</dbReference>
<protein>
    <recommendedName>
        <fullName evidence="2 7">Glutamate racemase</fullName>
        <ecNumber evidence="2 7">5.1.1.3</ecNumber>
    </recommendedName>
</protein>
<dbReference type="InterPro" id="IPR004391">
    <property type="entry name" value="Glu_race"/>
</dbReference>
<feature type="binding site" evidence="7">
    <location>
        <begin position="203"/>
        <end position="204"/>
    </location>
    <ligand>
        <name>substrate</name>
    </ligand>
</feature>
<evidence type="ECO:0000256" key="7">
    <source>
        <dbReference type="HAMAP-Rule" id="MF_00258"/>
    </source>
</evidence>
<dbReference type="UniPathway" id="UPA00219"/>
<evidence type="ECO:0000313" key="8">
    <source>
        <dbReference type="EMBL" id="RMB07829.1"/>
    </source>
</evidence>
<feature type="binding site" evidence="7">
    <location>
        <begin position="70"/>
        <end position="71"/>
    </location>
    <ligand>
        <name>substrate</name>
    </ligand>
</feature>
<name>A0A3M0CL86_9PROT</name>
<dbReference type="PANTHER" id="PTHR21198:SF2">
    <property type="entry name" value="GLUTAMATE RACEMASE"/>
    <property type="match status" value="1"/>
</dbReference>
<comment type="pathway">
    <text evidence="7">Cell wall biogenesis; peptidoglycan biosynthesis.</text>
</comment>
<dbReference type="InterPro" id="IPR001920">
    <property type="entry name" value="Asp/Glu_race"/>
</dbReference>
<dbReference type="PANTHER" id="PTHR21198">
    <property type="entry name" value="GLUTAMATE RACEMASE"/>
    <property type="match status" value="1"/>
</dbReference>
<reference evidence="8 9" key="1">
    <citation type="submission" date="2018-10" db="EMBL/GenBank/DDBJ databases">
        <title>Genomic Encyclopedia of Archaeal and Bacterial Type Strains, Phase II (KMG-II): from individual species to whole genera.</title>
        <authorList>
            <person name="Goeker M."/>
        </authorList>
    </citation>
    <scope>NUCLEOTIDE SEQUENCE [LARGE SCALE GENOMIC DNA]</scope>
    <source>
        <strain evidence="8 9">DSM 25217</strain>
    </source>
</reference>
<evidence type="ECO:0000313" key="9">
    <source>
        <dbReference type="Proteomes" id="UP000271227"/>
    </source>
</evidence>
<evidence type="ECO:0000256" key="2">
    <source>
        <dbReference type="ARBA" id="ARBA00013090"/>
    </source>
</evidence>
<evidence type="ECO:0000256" key="1">
    <source>
        <dbReference type="ARBA" id="ARBA00001602"/>
    </source>
</evidence>
<organism evidence="8 9">
    <name type="scientific">Eilatimonas milleporae</name>
    <dbReference type="NCBI Taxonomy" id="911205"/>
    <lineage>
        <taxon>Bacteria</taxon>
        <taxon>Pseudomonadati</taxon>
        <taxon>Pseudomonadota</taxon>
        <taxon>Alphaproteobacteria</taxon>
        <taxon>Kordiimonadales</taxon>
        <taxon>Kordiimonadaceae</taxon>
        <taxon>Eilatimonas</taxon>
    </lineage>
</organism>
<feature type="binding site" evidence="7">
    <location>
        <begin position="38"/>
        <end position="39"/>
    </location>
    <ligand>
        <name>substrate</name>
    </ligand>
</feature>
<dbReference type="GO" id="GO:0071555">
    <property type="term" value="P:cell wall organization"/>
    <property type="evidence" value="ECO:0007669"/>
    <property type="project" value="UniProtKB-KW"/>
</dbReference>
<dbReference type="Gene3D" id="3.40.50.1860">
    <property type="match status" value="2"/>
</dbReference>
<dbReference type="Pfam" id="PF01177">
    <property type="entry name" value="Asp_Glu_race"/>
    <property type="match status" value="1"/>
</dbReference>
<keyword evidence="4 7" id="KW-0573">Peptidoglycan synthesis</keyword>
<keyword evidence="6 7" id="KW-0961">Cell wall biogenesis/degradation</keyword>
<feature type="binding site" evidence="7">
    <location>
        <begin position="6"/>
        <end position="7"/>
    </location>
    <ligand>
        <name>substrate</name>
    </ligand>
</feature>
<evidence type="ECO:0000256" key="4">
    <source>
        <dbReference type="ARBA" id="ARBA00022984"/>
    </source>
</evidence>
<keyword evidence="5 7" id="KW-0413">Isomerase</keyword>
<evidence type="ECO:0000256" key="3">
    <source>
        <dbReference type="ARBA" id="ARBA00022960"/>
    </source>
</evidence>
<dbReference type="EMBL" id="REFR01000011">
    <property type="protein sequence ID" value="RMB07829.1"/>
    <property type="molecule type" value="Genomic_DNA"/>
</dbReference>
<evidence type="ECO:0000256" key="6">
    <source>
        <dbReference type="ARBA" id="ARBA00023316"/>
    </source>
</evidence>
<comment type="catalytic activity">
    <reaction evidence="1 7">
        <text>L-glutamate = D-glutamate</text>
        <dbReference type="Rhea" id="RHEA:12813"/>
        <dbReference type="ChEBI" id="CHEBI:29985"/>
        <dbReference type="ChEBI" id="CHEBI:29986"/>
        <dbReference type="EC" id="5.1.1.3"/>
    </reaction>
</comment>
<dbReference type="OrthoDB" id="9801055at2"/>
<comment type="caution">
    <text evidence="8">The sequence shown here is derived from an EMBL/GenBank/DDBJ whole genome shotgun (WGS) entry which is preliminary data.</text>
</comment>
<dbReference type="FunCoup" id="A0A3M0CL86">
    <property type="interactions" value="221"/>
</dbReference>
<comment type="function">
    <text evidence="7">Provides the (R)-glutamate required for cell wall biosynthesis.</text>
</comment>
<accession>A0A3M0CL86</accession>
<keyword evidence="3 7" id="KW-0133">Cell shape</keyword>
<keyword evidence="9" id="KW-1185">Reference proteome</keyword>
<evidence type="ECO:0000256" key="5">
    <source>
        <dbReference type="ARBA" id="ARBA00023235"/>
    </source>
</evidence>
<feature type="active site" description="Proton donor/acceptor" evidence="7">
    <location>
        <position position="69"/>
    </location>
</feature>